<dbReference type="SUPFAM" id="SSF69572">
    <property type="entry name" value="Activating enzymes of the ubiquitin-like proteins"/>
    <property type="match status" value="1"/>
</dbReference>
<dbReference type="KEGG" id="gtl:EP073_10150"/>
<dbReference type="GO" id="GO:0004792">
    <property type="term" value="F:thiosulfate-cyanide sulfurtransferase activity"/>
    <property type="evidence" value="ECO:0007669"/>
    <property type="project" value="TreeGrafter"/>
</dbReference>
<organism evidence="3 4">
    <name type="scientific">Geovibrio thiophilus</name>
    <dbReference type="NCBI Taxonomy" id="139438"/>
    <lineage>
        <taxon>Bacteria</taxon>
        <taxon>Pseudomonadati</taxon>
        <taxon>Deferribacterota</taxon>
        <taxon>Deferribacteres</taxon>
        <taxon>Deferribacterales</taxon>
        <taxon>Geovibrionaceae</taxon>
        <taxon>Geovibrio</taxon>
    </lineage>
</organism>
<reference evidence="3 4" key="1">
    <citation type="submission" date="2019-01" db="EMBL/GenBank/DDBJ databases">
        <title>Geovibrio thiophilus DSM 11263, complete genome.</title>
        <authorList>
            <person name="Spring S."/>
            <person name="Bunk B."/>
            <person name="Sproer C."/>
        </authorList>
    </citation>
    <scope>NUCLEOTIDE SEQUENCE [LARGE SCALE GENOMIC DNA]</scope>
    <source>
        <strain evidence="3 4">DSM 11263</strain>
    </source>
</reference>
<keyword evidence="4" id="KW-1185">Reference proteome</keyword>
<dbReference type="Gene3D" id="3.40.50.720">
    <property type="entry name" value="NAD(P)-binding Rossmann-like Domain"/>
    <property type="match status" value="1"/>
</dbReference>
<feature type="domain" description="THIF-type NAD/FAD binding fold" evidence="2">
    <location>
        <begin position="8"/>
        <end position="239"/>
    </location>
</feature>
<keyword evidence="1" id="KW-0472">Membrane</keyword>
<feature type="transmembrane region" description="Helical" evidence="1">
    <location>
        <begin position="29"/>
        <end position="51"/>
    </location>
</feature>
<evidence type="ECO:0000256" key="1">
    <source>
        <dbReference type="SAM" id="Phobius"/>
    </source>
</evidence>
<dbReference type="PANTHER" id="PTHR10953:SF102">
    <property type="entry name" value="ADENYLYLTRANSFERASE AND SULFURTRANSFERASE MOCS3"/>
    <property type="match status" value="1"/>
</dbReference>
<dbReference type="GO" id="GO:0008641">
    <property type="term" value="F:ubiquitin-like modifier activating enzyme activity"/>
    <property type="evidence" value="ECO:0007669"/>
    <property type="project" value="InterPro"/>
</dbReference>
<dbReference type="OrthoDB" id="9800872at2"/>
<evidence type="ECO:0000259" key="2">
    <source>
        <dbReference type="Pfam" id="PF00899"/>
    </source>
</evidence>
<name>A0A3R5Y7S2_9BACT</name>
<dbReference type="InterPro" id="IPR000594">
    <property type="entry name" value="ThiF_NAD_FAD-bd"/>
</dbReference>
<dbReference type="GO" id="GO:0016779">
    <property type="term" value="F:nucleotidyltransferase activity"/>
    <property type="evidence" value="ECO:0007669"/>
    <property type="project" value="TreeGrafter"/>
</dbReference>
<keyword evidence="1" id="KW-0812">Transmembrane</keyword>
<accession>A0A3R5Y7S2</accession>
<dbReference type="RefSeq" id="WP_128467038.1">
    <property type="nucleotide sequence ID" value="NZ_CP035108.1"/>
</dbReference>
<evidence type="ECO:0000313" key="3">
    <source>
        <dbReference type="EMBL" id="QAR33752.1"/>
    </source>
</evidence>
<dbReference type="InterPro" id="IPR035985">
    <property type="entry name" value="Ubiquitin-activating_enz"/>
</dbReference>
<evidence type="ECO:0000313" key="4">
    <source>
        <dbReference type="Proteomes" id="UP000287502"/>
    </source>
</evidence>
<dbReference type="InterPro" id="IPR045886">
    <property type="entry name" value="ThiF/MoeB/HesA"/>
</dbReference>
<gene>
    <name evidence="3" type="ORF">EP073_10150</name>
</gene>
<sequence>MESYFRRYKRQMIMENFGKEAQLRLKNSAAFIGGIGGLGGTAAAYLAMAGIGKLVIAHSGNLTETNMNRQILMDCARIGEPRVDIAADTFRKLNPDMEIEMHNVRLLPENTPALIKGCQVAVSARPTFYERKNLNRACVQERVPMIEAAMDGMTGYLFTVNPFKTACLDCMVEKDVNDWEEFGFGVLGAVSGTIGCLAAAEAVKIITGFGEPLGNKMFYMDLADFRTRHVELKRNPACRTCGGELAMTVGSATV</sequence>
<dbReference type="CDD" id="cd00757">
    <property type="entry name" value="ThiF_MoeB_HesA_family"/>
    <property type="match status" value="1"/>
</dbReference>
<proteinExistence type="predicted"/>
<dbReference type="GO" id="GO:0005737">
    <property type="term" value="C:cytoplasm"/>
    <property type="evidence" value="ECO:0007669"/>
    <property type="project" value="TreeGrafter"/>
</dbReference>
<dbReference type="AlphaFoldDB" id="A0A3R5Y7S2"/>
<dbReference type="Proteomes" id="UP000287502">
    <property type="component" value="Chromosome"/>
</dbReference>
<keyword evidence="1" id="KW-1133">Transmembrane helix</keyword>
<dbReference type="PANTHER" id="PTHR10953">
    <property type="entry name" value="UBIQUITIN-ACTIVATING ENZYME E1"/>
    <property type="match status" value="1"/>
</dbReference>
<dbReference type="Pfam" id="PF00899">
    <property type="entry name" value="ThiF"/>
    <property type="match status" value="1"/>
</dbReference>
<protein>
    <submittedName>
        <fullName evidence="3">HesA/MoeB/ThiF family protein</fullName>
    </submittedName>
</protein>
<dbReference type="EMBL" id="CP035108">
    <property type="protein sequence ID" value="QAR33752.1"/>
    <property type="molecule type" value="Genomic_DNA"/>
</dbReference>